<sequence>MRIFFVIMGLVLFGCTSKVHEMKKSPCTLHEKLYENRLNLA</sequence>
<dbReference type="EMBL" id="CP000012">
    <property type="protein sequence ID" value="ACX98435.1"/>
    <property type="molecule type" value="Genomic_DNA"/>
</dbReference>
<dbReference type="PROSITE" id="PS51257">
    <property type="entry name" value="PROKAR_LIPOPROTEIN"/>
    <property type="match status" value="1"/>
</dbReference>
<reference evidence="2" key="1">
    <citation type="submission" date="2004-08" db="EMBL/GenBank/DDBJ databases">
        <title>Genome sequence of Helicobacter pylori strain 51.</title>
        <authorList>
            <person name="Kim S."/>
            <person name="Lee W.K."/>
            <person name="Choi S.H."/>
            <person name="Kang S."/>
            <person name="Park H.S."/>
            <person name="Kim Y.S."/>
            <person name="Lee S.G."/>
            <person name="Byun E.Y."/>
            <person name="Jeong J.E."/>
            <person name="Park Y.H."/>
            <person name="Lee E.J."/>
            <person name="Kim J.S."/>
            <person name="Ryu B.D."/>
            <person name="Lee Y.S."/>
            <person name="Hahn Y."/>
            <person name="Yeom Y.I."/>
            <person name="Park S.G."/>
            <person name="Youn H.S."/>
            <person name="Ko G.H."/>
            <person name="Choi M.B."/>
            <person name="Park C.H."/>
            <person name="Lim J.Y."/>
            <person name="Bae D.W."/>
            <person name="Song J.Y."/>
            <person name="Park J.U."/>
            <person name="Kang H.L."/>
            <person name="Baik S.C."/>
            <person name="Cho M.J."/>
            <person name="Yoo H.S."/>
            <person name="Rhee K.H."/>
        </authorList>
    </citation>
    <scope>NUCLEOTIDE SEQUENCE [LARGE SCALE GENOMIC DNA]</scope>
    <source>
        <strain evidence="2">51</strain>
    </source>
</reference>
<dbReference type="AlphaFoldDB" id="A0AAI7ZWZ6"/>
<evidence type="ECO:0000313" key="1">
    <source>
        <dbReference type="EMBL" id="ACX98435.1"/>
    </source>
</evidence>
<evidence type="ECO:0000313" key="2">
    <source>
        <dbReference type="Proteomes" id="UP000002224"/>
    </source>
</evidence>
<accession>A0AAI7ZWZ6</accession>
<dbReference type="RefSeq" id="WP_001217874.1">
    <property type="nucleotide sequence ID" value="NC_017382.1"/>
</dbReference>
<dbReference type="Proteomes" id="UP000002224">
    <property type="component" value="Chromosome"/>
</dbReference>
<evidence type="ECO:0008006" key="3">
    <source>
        <dbReference type="Google" id="ProtNLM"/>
    </source>
</evidence>
<organism evidence="1 2">
    <name type="scientific">Helicobacter pylori (strain 51)</name>
    <dbReference type="NCBI Taxonomy" id="290847"/>
    <lineage>
        <taxon>Bacteria</taxon>
        <taxon>Pseudomonadati</taxon>
        <taxon>Campylobacterota</taxon>
        <taxon>Epsilonproteobacteria</taxon>
        <taxon>Campylobacterales</taxon>
        <taxon>Helicobacteraceae</taxon>
        <taxon>Helicobacter</taxon>
    </lineage>
</organism>
<name>A0AAI7ZWZ6_HELP1</name>
<proteinExistence type="predicted"/>
<protein>
    <recommendedName>
        <fullName evidence="3">ComB7 lipoprotein</fullName>
    </recommendedName>
</protein>
<gene>
    <name evidence="1" type="ordered locus">KHP_1243</name>
</gene>
<dbReference type="KEGG" id="hpd:KHP_1243"/>